<evidence type="ECO:0000313" key="6">
    <source>
        <dbReference type="EMBL" id="CAB4991239.1"/>
    </source>
</evidence>
<sequence length="288" mass="30188">MSDYTVLLPLDGDKVSEDALLVLPMLRSIGFAKLRIICVDDPKTDKTPTAEGFKPYVEAQVAAATAAGWQVESIIATGDPATTILAAAGNSDVDLILLATHGRTGIKRMRLGSVSDKLIKNALCPRLVVGPNVDIDMTTYSLKRILVPLGGSDLSAMSLPIARHLAGLTGASVDLLQSVTPPVSTAEIPSDYPALLHAAGEYLARIATEFPGVDVKTYVVGTAPGGAILEHLNANPVDLVIMASRGRTGLSRAARGGVTEKVLQGPDPVLVFEIGEDRSRLFDAARSA</sequence>
<dbReference type="AlphaFoldDB" id="A0A6J6SYT5"/>
<evidence type="ECO:0000313" key="4">
    <source>
        <dbReference type="EMBL" id="CAB4821522.1"/>
    </source>
</evidence>
<dbReference type="Gene3D" id="3.40.50.12370">
    <property type="match status" value="1"/>
</dbReference>
<gene>
    <name evidence="3" type="ORF">UFOPK2754_01083</name>
    <name evidence="4" type="ORF">UFOPK3139_00738</name>
    <name evidence="5" type="ORF">UFOPK3543_03279</name>
    <name evidence="6" type="ORF">UFOPK3967_01018</name>
</gene>
<comment type="similarity">
    <text evidence="1">Belongs to the universal stress protein A family.</text>
</comment>
<evidence type="ECO:0000313" key="3">
    <source>
        <dbReference type="EMBL" id="CAB4739835.1"/>
    </source>
</evidence>
<protein>
    <submittedName>
        <fullName evidence="3">Unannotated protein</fullName>
    </submittedName>
</protein>
<dbReference type="EMBL" id="CAEZYR010000031">
    <property type="protein sequence ID" value="CAB4739835.1"/>
    <property type="molecule type" value="Genomic_DNA"/>
</dbReference>
<dbReference type="InterPro" id="IPR006015">
    <property type="entry name" value="Universal_stress_UspA"/>
</dbReference>
<dbReference type="InterPro" id="IPR006016">
    <property type="entry name" value="UspA"/>
</dbReference>
<dbReference type="SUPFAM" id="SSF52402">
    <property type="entry name" value="Adenine nucleotide alpha hydrolases-like"/>
    <property type="match status" value="2"/>
</dbReference>
<evidence type="ECO:0000313" key="5">
    <source>
        <dbReference type="EMBL" id="CAB4941411.1"/>
    </source>
</evidence>
<dbReference type="PRINTS" id="PR01438">
    <property type="entry name" value="UNVRSLSTRESS"/>
</dbReference>
<name>A0A6J6SYT5_9ZZZZ</name>
<dbReference type="EMBL" id="CAFBOS010000048">
    <property type="protein sequence ID" value="CAB4991239.1"/>
    <property type="molecule type" value="Genomic_DNA"/>
</dbReference>
<dbReference type="CDD" id="cd00293">
    <property type="entry name" value="USP-like"/>
    <property type="match status" value="2"/>
</dbReference>
<evidence type="ECO:0000259" key="2">
    <source>
        <dbReference type="Pfam" id="PF00582"/>
    </source>
</evidence>
<evidence type="ECO:0000256" key="1">
    <source>
        <dbReference type="ARBA" id="ARBA00008791"/>
    </source>
</evidence>
<feature type="domain" description="UspA" evidence="2">
    <location>
        <begin position="6"/>
        <end position="129"/>
    </location>
</feature>
<dbReference type="PANTHER" id="PTHR46268">
    <property type="entry name" value="STRESS RESPONSE PROTEIN NHAX"/>
    <property type="match status" value="1"/>
</dbReference>
<proteinExistence type="inferred from homology"/>
<accession>A0A6J6SYT5</accession>
<feature type="domain" description="UspA" evidence="2">
    <location>
        <begin position="143"/>
        <end position="271"/>
    </location>
</feature>
<reference evidence="3" key="1">
    <citation type="submission" date="2020-05" db="EMBL/GenBank/DDBJ databases">
        <authorList>
            <person name="Chiriac C."/>
            <person name="Salcher M."/>
            <person name="Ghai R."/>
            <person name="Kavagutti S V."/>
        </authorList>
    </citation>
    <scope>NUCLEOTIDE SEQUENCE</scope>
</reference>
<dbReference type="EMBL" id="CAFBMH010000239">
    <property type="protein sequence ID" value="CAB4941411.1"/>
    <property type="molecule type" value="Genomic_DNA"/>
</dbReference>
<organism evidence="3">
    <name type="scientific">freshwater metagenome</name>
    <dbReference type="NCBI Taxonomy" id="449393"/>
    <lineage>
        <taxon>unclassified sequences</taxon>
        <taxon>metagenomes</taxon>
        <taxon>ecological metagenomes</taxon>
    </lineage>
</organism>
<dbReference type="EMBL" id="CAFABA010000020">
    <property type="protein sequence ID" value="CAB4821522.1"/>
    <property type="molecule type" value="Genomic_DNA"/>
</dbReference>
<dbReference type="Pfam" id="PF00582">
    <property type="entry name" value="Usp"/>
    <property type="match status" value="2"/>
</dbReference>
<dbReference type="PANTHER" id="PTHR46268:SF6">
    <property type="entry name" value="UNIVERSAL STRESS PROTEIN UP12"/>
    <property type="match status" value="1"/>
</dbReference>